<name>A0ABY1KMB9_9FLAO</name>
<gene>
    <name evidence="1" type="ORF">SAMN05421766_102394</name>
</gene>
<dbReference type="Proteomes" id="UP000185728">
    <property type="component" value="Unassembled WGS sequence"/>
</dbReference>
<evidence type="ECO:0000313" key="1">
    <source>
        <dbReference type="EMBL" id="SIS49501.1"/>
    </source>
</evidence>
<keyword evidence="2" id="KW-1185">Reference proteome</keyword>
<dbReference type="EMBL" id="FTOB01000002">
    <property type="protein sequence ID" value="SIS49501.1"/>
    <property type="molecule type" value="Genomic_DNA"/>
</dbReference>
<comment type="caution">
    <text evidence="1">The sequence shown here is derived from an EMBL/GenBank/DDBJ whole genome shotgun (WGS) entry which is preliminary data.</text>
</comment>
<accession>A0ABY1KMB9</accession>
<organism evidence="1 2">
    <name type="scientific">Zobellia uliginosa</name>
    <dbReference type="NCBI Taxonomy" id="143224"/>
    <lineage>
        <taxon>Bacteria</taxon>
        <taxon>Pseudomonadati</taxon>
        <taxon>Bacteroidota</taxon>
        <taxon>Flavobacteriia</taxon>
        <taxon>Flavobacteriales</taxon>
        <taxon>Flavobacteriaceae</taxon>
        <taxon>Zobellia</taxon>
    </lineage>
</organism>
<protein>
    <submittedName>
        <fullName evidence="1">Uncharacterized protein</fullName>
    </submittedName>
</protein>
<reference evidence="1 2" key="1">
    <citation type="submission" date="2017-01" db="EMBL/GenBank/DDBJ databases">
        <authorList>
            <person name="Varghese N."/>
            <person name="Submissions S."/>
        </authorList>
    </citation>
    <scope>NUCLEOTIDE SEQUENCE [LARGE SCALE GENOMIC DNA]</scope>
    <source>
        <strain evidence="1 2">DSM 2061</strain>
    </source>
</reference>
<proteinExistence type="predicted"/>
<sequence>MIKSYHLSNDLSLIVGVFAHLAALTHNINRHSRTT</sequence>
<evidence type="ECO:0000313" key="2">
    <source>
        <dbReference type="Proteomes" id="UP000185728"/>
    </source>
</evidence>